<dbReference type="SUPFAM" id="SSF52343">
    <property type="entry name" value="Ferredoxin reductase-like, C-terminal NADP-linked domain"/>
    <property type="match status" value="1"/>
</dbReference>
<evidence type="ECO:0000256" key="4">
    <source>
        <dbReference type="ARBA" id="ARBA00022714"/>
    </source>
</evidence>
<sequence>MLKSMTIETRLIAVRDEAVGVRSFTLSRMEGALPPFTAGAHVDVHLPNGLVRQYSLYSAPDAGGDYEIAVLREPESRGGSVAMHALAVGDTLVISPPRNQFPLDETAEKTLLFAGGIGITPILAMAQRLHRLGLDFELHYCARTSSRAAFLNLLKGAPFAARVFTHFDDGEEAQKLNAPALLATPETGAHLYVCGPGGFMEHVLSSARAAGWEESRLHREYFSAPVMETEGKQPFEIEIASTGQVLTVPADHTAWEVLDKAGLYVPVSCEQGICGTCLVGVKAGIPDHRDSYLTDEEHEANDQFTPCCSRAKSARLVLDL</sequence>
<evidence type="ECO:0000256" key="1">
    <source>
        <dbReference type="ARBA" id="ARBA00001917"/>
    </source>
</evidence>
<proteinExistence type="predicted"/>
<accession>A0A0D6PCB5</accession>
<gene>
    <name evidence="11" type="ORF">Aam_010_021</name>
</gene>
<reference evidence="11 12" key="1">
    <citation type="submission" date="2012-11" db="EMBL/GenBank/DDBJ databases">
        <title>Whole genome sequence of Acidocella aminolytica 101 = DSM 11237.</title>
        <authorList>
            <person name="Azuma Y."/>
            <person name="Higashiura N."/>
            <person name="Hirakawa H."/>
            <person name="Matsushita K."/>
        </authorList>
    </citation>
    <scope>NUCLEOTIDE SEQUENCE [LARGE SCALE GENOMIC DNA]</scope>
    <source>
        <strain evidence="12">101 / DSM 11237</strain>
    </source>
</reference>
<keyword evidence="12" id="KW-1185">Reference proteome</keyword>
<keyword evidence="8" id="KW-0411">Iron-sulfur</keyword>
<dbReference type="EMBL" id="BANC01000010">
    <property type="protein sequence ID" value="GAN78843.1"/>
    <property type="molecule type" value="Genomic_DNA"/>
</dbReference>
<comment type="caution">
    <text evidence="11">The sequence shown here is derived from an EMBL/GenBank/DDBJ whole genome shotgun (WGS) entry which is preliminary data.</text>
</comment>
<dbReference type="AlphaFoldDB" id="A0A0D6PCB5"/>
<dbReference type="RefSeq" id="WP_082075556.1">
    <property type="nucleotide sequence ID" value="NZ_BANC01000010.1"/>
</dbReference>
<dbReference type="STRING" id="1120923.SAMN02746095_02345"/>
<dbReference type="InterPro" id="IPR017927">
    <property type="entry name" value="FAD-bd_FR_type"/>
</dbReference>
<organism evidence="11 12">
    <name type="scientific">Acidocella aminolytica 101 = DSM 11237</name>
    <dbReference type="NCBI Taxonomy" id="1120923"/>
    <lineage>
        <taxon>Bacteria</taxon>
        <taxon>Pseudomonadati</taxon>
        <taxon>Pseudomonadota</taxon>
        <taxon>Alphaproteobacteria</taxon>
        <taxon>Acetobacterales</taxon>
        <taxon>Acidocellaceae</taxon>
        <taxon>Acidocella</taxon>
    </lineage>
</organism>
<dbReference type="Proteomes" id="UP000032668">
    <property type="component" value="Unassembled WGS sequence"/>
</dbReference>
<dbReference type="InterPro" id="IPR039261">
    <property type="entry name" value="FNR_nucleotide-bd"/>
</dbReference>
<dbReference type="CDD" id="cd06185">
    <property type="entry name" value="PDR_like"/>
    <property type="match status" value="1"/>
</dbReference>
<feature type="domain" description="FAD-binding FR-type" evidence="10">
    <location>
        <begin position="4"/>
        <end position="104"/>
    </location>
</feature>
<evidence type="ECO:0000256" key="6">
    <source>
        <dbReference type="ARBA" id="ARBA00023002"/>
    </source>
</evidence>
<evidence type="ECO:0000256" key="2">
    <source>
        <dbReference type="ARBA" id="ARBA00022630"/>
    </source>
</evidence>
<dbReference type="GO" id="GO:0051537">
    <property type="term" value="F:2 iron, 2 sulfur cluster binding"/>
    <property type="evidence" value="ECO:0007669"/>
    <property type="project" value="UniProtKB-KW"/>
</dbReference>
<dbReference type="InterPro" id="IPR050415">
    <property type="entry name" value="MRET"/>
</dbReference>
<evidence type="ECO:0000256" key="3">
    <source>
        <dbReference type="ARBA" id="ARBA00022643"/>
    </source>
</evidence>
<dbReference type="Gene3D" id="3.10.20.30">
    <property type="match status" value="1"/>
</dbReference>
<dbReference type="InterPro" id="IPR036010">
    <property type="entry name" value="2Fe-2S_ferredoxin-like_sf"/>
</dbReference>
<keyword evidence="5" id="KW-0479">Metal-binding</keyword>
<dbReference type="PROSITE" id="PS00197">
    <property type="entry name" value="2FE2S_FER_1"/>
    <property type="match status" value="1"/>
</dbReference>
<dbReference type="CDD" id="cd00207">
    <property type="entry name" value="fer2"/>
    <property type="match status" value="1"/>
</dbReference>
<evidence type="ECO:0000259" key="9">
    <source>
        <dbReference type="PROSITE" id="PS51085"/>
    </source>
</evidence>
<dbReference type="PROSITE" id="PS51085">
    <property type="entry name" value="2FE2S_FER_2"/>
    <property type="match status" value="1"/>
</dbReference>
<evidence type="ECO:0000256" key="7">
    <source>
        <dbReference type="ARBA" id="ARBA00023004"/>
    </source>
</evidence>
<keyword evidence="11" id="KW-0489">Methyltransferase</keyword>
<dbReference type="Pfam" id="PF00111">
    <property type="entry name" value="Fer2"/>
    <property type="match status" value="1"/>
</dbReference>
<dbReference type="PANTHER" id="PTHR47354">
    <property type="entry name" value="NADH OXIDOREDUCTASE HCR"/>
    <property type="match status" value="1"/>
</dbReference>
<dbReference type="Gene3D" id="3.40.50.80">
    <property type="entry name" value="Nucleotide-binding domain of ferredoxin-NADP reductase (FNR) module"/>
    <property type="match status" value="1"/>
</dbReference>
<evidence type="ECO:0000259" key="10">
    <source>
        <dbReference type="PROSITE" id="PS51384"/>
    </source>
</evidence>
<dbReference type="GO" id="GO:0032259">
    <property type="term" value="P:methylation"/>
    <property type="evidence" value="ECO:0007669"/>
    <property type="project" value="UniProtKB-KW"/>
</dbReference>
<dbReference type="SUPFAM" id="SSF54292">
    <property type="entry name" value="2Fe-2S ferredoxin-like"/>
    <property type="match status" value="1"/>
</dbReference>
<keyword evidence="11" id="KW-0808">Transferase</keyword>
<dbReference type="InterPro" id="IPR017938">
    <property type="entry name" value="Riboflavin_synthase-like_b-brl"/>
</dbReference>
<dbReference type="Pfam" id="PF22290">
    <property type="entry name" value="DmmA-like_N"/>
    <property type="match status" value="1"/>
</dbReference>
<keyword evidence="4" id="KW-0001">2Fe-2S</keyword>
<dbReference type="OrthoDB" id="9792185at2"/>
<evidence type="ECO:0000313" key="12">
    <source>
        <dbReference type="Proteomes" id="UP000032668"/>
    </source>
</evidence>
<name>A0A0D6PCB5_9PROT</name>
<dbReference type="GO" id="GO:0008168">
    <property type="term" value="F:methyltransferase activity"/>
    <property type="evidence" value="ECO:0007669"/>
    <property type="project" value="UniProtKB-KW"/>
</dbReference>
<dbReference type="InterPro" id="IPR012675">
    <property type="entry name" value="Beta-grasp_dom_sf"/>
</dbReference>
<dbReference type="InterPro" id="IPR001041">
    <property type="entry name" value="2Fe-2S_ferredoxin-type"/>
</dbReference>
<dbReference type="InterPro" id="IPR054582">
    <property type="entry name" value="DmmA-like_N"/>
</dbReference>
<dbReference type="PRINTS" id="PR00409">
    <property type="entry name" value="PHDIOXRDTASE"/>
</dbReference>
<keyword evidence="2" id="KW-0285">Flavoprotein</keyword>
<evidence type="ECO:0000256" key="8">
    <source>
        <dbReference type="ARBA" id="ARBA00023014"/>
    </source>
</evidence>
<keyword evidence="3" id="KW-0288">FMN</keyword>
<dbReference type="Gene3D" id="2.40.30.10">
    <property type="entry name" value="Translation factors"/>
    <property type="match status" value="1"/>
</dbReference>
<protein>
    <submittedName>
        <fullName evidence="11">Vanillate O-demethylase oxidoreductase</fullName>
    </submittedName>
</protein>
<keyword evidence="6" id="KW-0560">Oxidoreductase</keyword>
<evidence type="ECO:0000313" key="11">
    <source>
        <dbReference type="EMBL" id="GAN78843.1"/>
    </source>
</evidence>
<comment type="cofactor">
    <cofactor evidence="1">
        <name>FMN</name>
        <dbReference type="ChEBI" id="CHEBI:58210"/>
    </cofactor>
</comment>
<dbReference type="GO" id="GO:0016491">
    <property type="term" value="F:oxidoreductase activity"/>
    <property type="evidence" value="ECO:0007669"/>
    <property type="project" value="UniProtKB-KW"/>
</dbReference>
<dbReference type="InterPro" id="IPR006058">
    <property type="entry name" value="2Fe2S_fd_BS"/>
</dbReference>
<dbReference type="PANTHER" id="PTHR47354:SF1">
    <property type="entry name" value="CARNITINE MONOOXYGENASE REDUCTASE SUBUNIT"/>
    <property type="match status" value="1"/>
</dbReference>
<dbReference type="PROSITE" id="PS51384">
    <property type="entry name" value="FAD_FR"/>
    <property type="match status" value="1"/>
</dbReference>
<feature type="domain" description="2Fe-2S ferredoxin-type" evidence="9">
    <location>
        <begin position="235"/>
        <end position="320"/>
    </location>
</feature>
<keyword evidence="7" id="KW-0408">Iron</keyword>
<dbReference type="GO" id="GO:0046872">
    <property type="term" value="F:metal ion binding"/>
    <property type="evidence" value="ECO:0007669"/>
    <property type="project" value="UniProtKB-KW"/>
</dbReference>
<dbReference type="SUPFAM" id="SSF63380">
    <property type="entry name" value="Riboflavin synthase domain-like"/>
    <property type="match status" value="1"/>
</dbReference>
<evidence type="ECO:0000256" key="5">
    <source>
        <dbReference type="ARBA" id="ARBA00022723"/>
    </source>
</evidence>